<sequence length="342" mass="37583">MTTHDDIRADIQGLEAAVGESIIGQRDVIRRLIIGLLANGNLLIEGLPGLAKTRAIKALSRHLEADFSRIQFTPDLLPSDVTGSEIYHQGQDGPQFRFQPGPLFANLVLADEINRAPAKVQSALLEAMEERQVTVAGTTHPMPELFMVLATQNPIEQEGTYPLPEAQMDRFLMHVLIDYPSVEEEVEVIRLVRREEVTSAMRAAQSMDASAQDGEASLPQPVRISQASVFAARREIANLHVSDPVERYMADLIEATRTPAALSEDLGRWIELGASPRASLALDRCGRTHAWLGGRDYLDPEDVQAIAHDVLRHRIGLSFEAQGDGISADDAIKELIRLVALP</sequence>
<dbReference type="FunFam" id="3.40.50.300:FF:000640">
    <property type="entry name" value="MoxR family ATPase"/>
    <property type="match status" value="1"/>
</dbReference>
<evidence type="ECO:0000256" key="3">
    <source>
        <dbReference type="ARBA" id="ARBA00061607"/>
    </source>
</evidence>
<evidence type="ECO:0000259" key="4">
    <source>
        <dbReference type="Pfam" id="PF07726"/>
    </source>
</evidence>
<keyword evidence="7" id="KW-1185">Reference proteome</keyword>
<name>A0A5C1NBZ8_9GAMM</name>
<reference evidence="6" key="1">
    <citation type="submission" date="2021-02" db="EMBL/GenBank/DDBJ databases">
        <title>Strain Y2R2, a novel species of the genus Halomonas.</title>
        <authorList>
            <person name="Huang H."/>
        </authorList>
    </citation>
    <scope>NUCLEOTIDE SEQUENCE</scope>
    <source>
        <strain evidence="6">Y2R2</strain>
    </source>
</reference>
<dbReference type="Pfam" id="PF07726">
    <property type="entry name" value="AAA_3"/>
    <property type="match status" value="1"/>
</dbReference>
<feature type="domain" description="ChlI/MoxR AAA lid" evidence="5">
    <location>
        <begin position="270"/>
        <end position="334"/>
    </location>
</feature>
<dbReference type="Pfam" id="PF17863">
    <property type="entry name" value="AAA_lid_2"/>
    <property type="match status" value="1"/>
</dbReference>
<evidence type="ECO:0000256" key="2">
    <source>
        <dbReference type="ARBA" id="ARBA00022840"/>
    </source>
</evidence>
<dbReference type="GO" id="GO:0016887">
    <property type="term" value="F:ATP hydrolysis activity"/>
    <property type="evidence" value="ECO:0007669"/>
    <property type="project" value="InterPro"/>
</dbReference>
<dbReference type="GO" id="GO:0005524">
    <property type="term" value="F:ATP binding"/>
    <property type="evidence" value="ECO:0007669"/>
    <property type="project" value="UniProtKB-KW"/>
</dbReference>
<evidence type="ECO:0000313" key="7">
    <source>
        <dbReference type="Proteomes" id="UP000324285"/>
    </source>
</evidence>
<accession>A0A5C1NBZ8</accession>
<dbReference type="InterPro" id="IPR011703">
    <property type="entry name" value="ATPase_AAA-3"/>
</dbReference>
<proteinExistence type="inferred from homology"/>
<dbReference type="EMBL" id="CP038437">
    <property type="protein sequence ID" value="QEM80886.1"/>
    <property type="molecule type" value="Genomic_DNA"/>
</dbReference>
<keyword evidence="1" id="KW-0547">Nucleotide-binding</keyword>
<dbReference type="PANTHER" id="PTHR42759">
    <property type="entry name" value="MOXR FAMILY PROTEIN"/>
    <property type="match status" value="1"/>
</dbReference>
<dbReference type="SUPFAM" id="SSF52540">
    <property type="entry name" value="P-loop containing nucleoside triphosphate hydrolases"/>
    <property type="match status" value="1"/>
</dbReference>
<comment type="similarity">
    <text evidence="3">Belongs to the MoxR family.</text>
</comment>
<protein>
    <submittedName>
        <fullName evidence="6">MoxR family ATPase</fullName>
    </submittedName>
</protein>
<dbReference type="InterPro" id="IPR027417">
    <property type="entry name" value="P-loop_NTPase"/>
</dbReference>
<dbReference type="PIRSF" id="PIRSF002849">
    <property type="entry name" value="AAA_ATPase_chaperone_MoxR_prd"/>
    <property type="match status" value="1"/>
</dbReference>
<keyword evidence="2" id="KW-0067">ATP-binding</keyword>
<dbReference type="CDD" id="cd00009">
    <property type="entry name" value="AAA"/>
    <property type="match status" value="1"/>
</dbReference>
<dbReference type="Gene3D" id="1.10.8.80">
    <property type="entry name" value="Magnesium chelatase subunit I, C-Terminal domain"/>
    <property type="match status" value="1"/>
</dbReference>
<dbReference type="AlphaFoldDB" id="A0A5C1NBZ8"/>
<feature type="domain" description="ATPase AAA-3" evidence="4">
    <location>
        <begin position="42"/>
        <end position="173"/>
    </location>
</feature>
<organism evidence="6 7">
    <name type="scientific">Halomonas binhaiensis</name>
    <dbReference type="NCBI Taxonomy" id="2562282"/>
    <lineage>
        <taxon>Bacteria</taxon>
        <taxon>Pseudomonadati</taxon>
        <taxon>Pseudomonadota</taxon>
        <taxon>Gammaproteobacteria</taxon>
        <taxon>Oceanospirillales</taxon>
        <taxon>Halomonadaceae</taxon>
        <taxon>Halomonas</taxon>
    </lineage>
</organism>
<dbReference type="KEGG" id="hbh:E4T21_04465"/>
<dbReference type="OrthoDB" id="9808397at2"/>
<dbReference type="InterPro" id="IPR041628">
    <property type="entry name" value="ChlI/MoxR_AAA_lid"/>
</dbReference>
<gene>
    <name evidence="6" type="ORF">E4T21_04465</name>
</gene>
<evidence type="ECO:0000259" key="5">
    <source>
        <dbReference type="Pfam" id="PF17863"/>
    </source>
</evidence>
<dbReference type="InterPro" id="IPR050764">
    <property type="entry name" value="CbbQ/NirQ/NorQ/GpvN"/>
</dbReference>
<evidence type="ECO:0000256" key="1">
    <source>
        <dbReference type="ARBA" id="ARBA00022741"/>
    </source>
</evidence>
<dbReference type="PANTHER" id="PTHR42759:SF1">
    <property type="entry name" value="MAGNESIUM-CHELATASE SUBUNIT CHLD"/>
    <property type="match status" value="1"/>
</dbReference>
<evidence type="ECO:0000313" key="6">
    <source>
        <dbReference type="EMBL" id="QEM80886.1"/>
    </source>
</evidence>
<dbReference type="RefSeq" id="WP_149283894.1">
    <property type="nucleotide sequence ID" value="NZ_CP038437.2"/>
</dbReference>
<dbReference type="Proteomes" id="UP000324285">
    <property type="component" value="Chromosome"/>
</dbReference>
<dbReference type="Gene3D" id="3.40.50.300">
    <property type="entry name" value="P-loop containing nucleotide triphosphate hydrolases"/>
    <property type="match status" value="1"/>
</dbReference>